<feature type="binding site" evidence="5">
    <location>
        <position position="41"/>
    </location>
    <ligand>
        <name>ATP</name>
        <dbReference type="ChEBI" id="CHEBI:30616"/>
    </ligand>
</feature>
<feature type="compositionally biased region" description="Polar residues" evidence="6">
    <location>
        <begin position="365"/>
        <end position="381"/>
    </location>
</feature>
<dbReference type="Proteomes" id="UP000823893">
    <property type="component" value="Unassembled WGS sequence"/>
</dbReference>
<dbReference type="InterPro" id="IPR000719">
    <property type="entry name" value="Prot_kinase_dom"/>
</dbReference>
<dbReference type="InterPro" id="IPR008271">
    <property type="entry name" value="Ser/Thr_kinase_AS"/>
</dbReference>
<evidence type="ECO:0000256" key="6">
    <source>
        <dbReference type="SAM" id="MobiDB-lite"/>
    </source>
</evidence>
<keyword evidence="3 8" id="KW-0418">Kinase</keyword>
<evidence type="ECO:0000259" key="7">
    <source>
        <dbReference type="PROSITE" id="PS50011"/>
    </source>
</evidence>
<evidence type="ECO:0000256" key="4">
    <source>
        <dbReference type="ARBA" id="ARBA00022840"/>
    </source>
</evidence>
<dbReference type="InterPro" id="IPR017441">
    <property type="entry name" value="Protein_kinase_ATP_BS"/>
</dbReference>
<dbReference type="GO" id="GO:0005524">
    <property type="term" value="F:ATP binding"/>
    <property type="evidence" value="ECO:0007669"/>
    <property type="project" value="UniProtKB-UniRule"/>
</dbReference>
<keyword evidence="2 5" id="KW-0547">Nucleotide-binding</keyword>
<accession>A0A9D2N5R9</accession>
<dbReference type="CDD" id="cd14014">
    <property type="entry name" value="STKc_PknB_like"/>
    <property type="match status" value="1"/>
</dbReference>
<dbReference type="PROSITE" id="PS00108">
    <property type="entry name" value="PROTEIN_KINASE_ST"/>
    <property type="match status" value="1"/>
</dbReference>
<dbReference type="EMBL" id="DWWV01000156">
    <property type="protein sequence ID" value="HJC11455.1"/>
    <property type="molecule type" value="Genomic_DNA"/>
</dbReference>
<keyword evidence="8" id="KW-0723">Serine/threonine-protein kinase</keyword>
<evidence type="ECO:0000313" key="9">
    <source>
        <dbReference type="Proteomes" id="UP000823893"/>
    </source>
</evidence>
<evidence type="ECO:0000256" key="3">
    <source>
        <dbReference type="ARBA" id="ARBA00022777"/>
    </source>
</evidence>
<reference evidence="8" key="1">
    <citation type="journal article" date="2021" name="PeerJ">
        <title>Extensive microbial diversity within the chicken gut microbiome revealed by metagenomics and culture.</title>
        <authorList>
            <person name="Gilroy R."/>
            <person name="Ravi A."/>
            <person name="Getino M."/>
            <person name="Pursley I."/>
            <person name="Horton D.L."/>
            <person name="Alikhan N.F."/>
            <person name="Baker D."/>
            <person name="Gharbi K."/>
            <person name="Hall N."/>
            <person name="Watson M."/>
            <person name="Adriaenssens E.M."/>
            <person name="Foster-Nyarko E."/>
            <person name="Jarju S."/>
            <person name="Secka A."/>
            <person name="Antonio M."/>
            <person name="Oren A."/>
            <person name="Chaudhuri R.R."/>
            <person name="La Ragione R."/>
            <person name="Hildebrand F."/>
            <person name="Pallen M.J."/>
        </authorList>
    </citation>
    <scope>NUCLEOTIDE SEQUENCE</scope>
    <source>
        <strain evidence="8">ChiSxjej6B18-287</strain>
    </source>
</reference>
<evidence type="ECO:0000256" key="2">
    <source>
        <dbReference type="ARBA" id="ARBA00022741"/>
    </source>
</evidence>
<dbReference type="PROSITE" id="PS50011">
    <property type="entry name" value="PROTEIN_KINASE_DOM"/>
    <property type="match status" value="1"/>
</dbReference>
<comment type="caution">
    <text evidence="8">The sequence shown here is derived from an EMBL/GenBank/DDBJ whole genome shotgun (WGS) entry which is preliminary data.</text>
</comment>
<dbReference type="PANTHER" id="PTHR43289:SF34">
    <property type="entry name" value="SERINE_THREONINE-PROTEIN KINASE YBDM-RELATED"/>
    <property type="match status" value="1"/>
</dbReference>
<dbReference type="PROSITE" id="PS00107">
    <property type="entry name" value="PROTEIN_KINASE_ATP"/>
    <property type="match status" value="1"/>
</dbReference>
<dbReference type="AlphaFoldDB" id="A0A9D2N5R9"/>
<dbReference type="Pfam" id="PF00069">
    <property type="entry name" value="Pkinase"/>
    <property type="match status" value="1"/>
</dbReference>
<name>A0A9D2N5R9_9FIRM</name>
<protein>
    <submittedName>
        <fullName evidence="8">Serine/threonine protein kinase</fullName>
    </submittedName>
</protein>
<feature type="domain" description="Protein kinase" evidence="7">
    <location>
        <begin position="12"/>
        <end position="261"/>
    </location>
</feature>
<keyword evidence="1" id="KW-0808">Transferase</keyword>
<evidence type="ECO:0000256" key="5">
    <source>
        <dbReference type="PROSITE-ProRule" id="PRU10141"/>
    </source>
</evidence>
<dbReference type="SUPFAM" id="SSF56112">
    <property type="entry name" value="Protein kinase-like (PK-like)"/>
    <property type="match status" value="1"/>
</dbReference>
<dbReference type="PANTHER" id="PTHR43289">
    <property type="entry name" value="MITOGEN-ACTIVATED PROTEIN KINASE KINASE KINASE 20-RELATED"/>
    <property type="match status" value="1"/>
</dbReference>
<proteinExistence type="predicted"/>
<reference evidence="8" key="2">
    <citation type="submission" date="2021-04" db="EMBL/GenBank/DDBJ databases">
        <authorList>
            <person name="Gilroy R."/>
        </authorList>
    </citation>
    <scope>NUCLEOTIDE SEQUENCE</scope>
    <source>
        <strain evidence="8">ChiSxjej6B18-287</strain>
    </source>
</reference>
<dbReference type="InterPro" id="IPR011009">
    <property type="entry name" value="Kinase-like_dom_sf"/>
</dbReference>
<evidence type="ECO:0000313" key="8">
    <source>
        <dbReference type="EMBL" id="HJC11455.1"/>
    </source>
</evidence>
<dbReference type="Gene3D" id="1.10.510.10">
    <property type="entry name" value="Transferase(Phosphotransferase) domain 1"/>
    <property type="match status" value="1"/>
</dbReference>
<dbReference type="GO" id="GO:0004674">
    <property type="term" value="F:protein serine/threonine kinase activity"/>
    <property type="evidence" value="ECO:0007669"/>
    <property type="project" value="UniProtKB-KW"/>
</dbReference>
<gene>
    <name evidence="8" type="ORF">H9935_11730</name>
</gene>
<sequence>MLEIGSLVDGKYKILNKIGQGGMSIVYLAMNERANKQWAIKEVRKDGVQNFQVVKQGVVAETEMLKKLNHPNLPSIVDVIDGEGTLLIVMDYIEGQHLESVVTEYGAQSQEDVLQWAKQLCDVLAYLHSRKPPIIYRDMKPSNIMLKPDGKVMLIDFGIAREFKENSRADTTCLGTQGYAAPEQYGGRGQTDARTDIYCLGATLYHLLTGHNPSEPPYALYPIRYWNPRLSSGLEKIILKCTQKNPHDRYQNCGELMHALEHYHELDTAYRRKQTLKWRTFLCTVVLTVLFGMAAAGFRVAENTVMARTYGAYVEEADNLASTDPGRCVKYYKNAIALDPSEGTAYEGLLEFFLWKNNESRQDKQTTAGSAGEGQESQRTGRPQVICVFSDAEEQEMRRVLGTQENRNKSNEEYLTANRADYEKFAYDMGIAYYFSYNETGNKGAAKKWLEIASEAKPSEELNETMINRAKNLYKISEYYDGLGMRNQAGDSMMSFSGYWKDLMKIVDDDSDGGNNVNMLLSYKEMTSQIVQNAANFKRAGITRWQMEDKLSDAADAVDRIKIITGSANAEYEQELKENLEETLDTARTIINSTFNTDNLAADT</sequence>
<organism evidence="8 9">
    <name type="scientific">Candidatus Blautia merdigallinarum</name>
    <dbReference type="NCBI Taxonomy" id="2838495"/>
    <lineage>
        <taxon>Bacteria</taxon>
        <taxon>Bacillati</taxon>
        <taxon>Bacillota</taxon>
        <taxon>Clostridia</taxon>
        <taxon>Lachnospirales</taxon>
        <taxon>Lachnospiraceae</taxon>
        <taxon>Blautia</taxon>
    </lineage>
</organism>
<keyword evidence="4 5" id="KW-0067">ATP-binding</keyword>
<feature type="region of interest" description="Disordered" evidence="6">
    <location>
        <begin position="363"/>
        <end position="384"/>
    </location>
</feature>
<evidence type="ECO:0000256" key="1">
    <source>
        <dbReference type="ARBA" id="ARBA00022679"/>
    </source>
</evidence>
<dbReference type="SMART" id="SM00220">
    <property type="entry name" value="S_TKc"/>
    <property type="match status" value="1"/>
</dbReference>